<keyword evidence="10" id="KW-1185">Reference proteome</keyword>
<feature type="transmembrane region" description="Helical" evidence="7">
    <location>
        <begin position="62"/>
        <end position="83"/>
    </location>
</feature>
<keyword evidence="4 7" id="KW-0812">Transmembrane</keyword>
<feature type="transmembrane region" description="Helical" evidence="7">
    <location>
        <begin position="126"/>
        <end position="145"/>
    </location>
</feature>
<feature type="transmembrane region" description="Helical" evidence="7">
    <location>
        <begin position="222"/>
        <end position="243"/>
    </location>
</feature>
<dbReference type="EMBL" id="CP017258">
    <property type="protein sequence ID" value="AQW87810.1"/>
    <property type="molecule type" value="Genomic_DNA"/>
</dbReference>
<keyword evidence="6 7" id="KW-0472">Membrane</keyword>
<evidence type="ECO:0000256" key="6">
    <source>
        <dbReference type="ARBA" id="ARBA00023136"/>
    </source>
</evidence>
<gene>
    <name evidence="9" type="ORF">CPIN18021_1004</name>
</gene>
<keyword evidence="5 7" id="KW-1133">Transmembrane helix</keyword>
<dbReference type="AlphaFoldDB" id="A0A1S6U808"/>
<evidence type="ECO:0000313" key="10">
    <source>
        <dbReference type="Proteomes" id="UP000190868"/>
    </source>
</evidence>
<dbReference type="CDD" id="cd06261">
    <property type="entry name" value="TM_PBP2"/>
    <property type="match status" value="1"/>
</dbReference>
<dbReference type="Proteomes" id="UP000190868">
    <property type="component" value="Chromosome"/>
</dbReference>
<comment type="subcellular location">
    <subcellularLocation>
        <location evidence="1 7">Cell membrane</location>
        <topology evidence="1 7">Multi-pass membrane protein</topology>
    </subcellularLocation>
</comment>
<dbReference type="Pfam" id="PF00528">
    <property type="entry name" value="BPD_transp_1"/>
    <property type="match status" value="1"/>
</dbReference>
<keyword evidence="3" id="KW-1003">Cell membrane</keyword>
<feature type="transmembrane region" description="Helical" evidence="7">
    <location>
        <begin position="12"/>
        <end position="34"/>
    </location>
</feature>
<sequence length="250" mass="28700">MKQKFKSLLNFLYRYSIIWFVLLIWQIMASLQIIPEFLLPSPYSVIKAFIDDFNLIMYHTKYTLLETFIGISIAIVLAFLLSILMDTFKICYDILYPPIIITQTIPTIAIAPLLIIWLGYHMTPKIVLIVLTGFFPILIALIDGYRSVDKDSLTLLKSMGATKWQTYWHAKLPASLGYFFAGLRVSISYALISAVVSEWLGGFYGLGVYMTRVRKAFALDKMFAIIFFVSILSLVLMAIINYIHKKVVKY</sequence>
<dbReference type="Gene3D" id="1.10.3720.10">
    <property type="entry name" value="MetI-like"/>
    <property type="match status" value="1"/>
</dbReference>
<dbReference type="GO" id="GO:0055085">
    <property type="term" value="P:transmembrane transport"/>
    <property type="evidence" value="ECO:0007669"/>
    <property type="project" value="InterPro"/>
</dbReference>
<dbReference type="PANTHER" id="PTHR30151">
    <property type="entry name" value="ALKANE SULFONATE ABC TRANSPORTER-RELATED, MEMBRANE SUBUNIT"/>
    <property type="match status" value="1"/>
</dbReference>
<organism evidence="9 10">
    <name type="scientific">Campylobacter pinnipediorum subsp. caledonicus</name>
    <dbReference type="NCBI Taxonomy" id="1874362"/>
    <lineage>
        <taxon>Bacteria</taxon>
        <taxon>Pseudomonadati</taxon>
        <taxon>Campylobacterota</taxon>
        <taxon>Epsilonproteobacteria</taxon>
        <taxon>Campylobacterales</taxon>
        <taxon>Campylobacteraceae</taxon>
        <taxon>Campylobacter</taxon>
    </lineage>
</organism>
<dbReference type="PROSITE" id="PS50928">
    <property type="entry name" value="ABC_TM1"/>
    <property type="match status" value="1"/>
</dbReference>
<evidence type="ECO:0000256" key="3">
    <source>
        <dbReference type="ARBA" id="ARBA00022475"/>
    </source>
</evidence>
<evidence type="ECO:0000313" key="9">
    <source>
        <dbReference type="EMBL" id="AQW87810.1"/>
    </source>
</evidence>
<proteinExistence type="inferred from homology"/>
<reference evidence="10" key="1">
    <citation type="submission" date="2016-09" db="EMBL/GenBank/DDBJ databases">
        <title>Comparative genomics of the Campylobacter concisus group.</title>
        <authorList>
            <person name="Miller W.G."/>
            <person name="Yee E."/>
            <person name="Chapman M.H."/>
            <person name="Huynh S."/>
            <person name="Bono J.L."/>
            <person name="On S.L.W."/>
            <person name="StLeger J."/>
            <person name="Foster G."/>
            <person name="Parker C.T."/>
        </authorList>
    </citation>
    <scope>NUCLEOTIDE SEQUENCE [LARGE SCALE GENOMIC DNA]</scope>
    <source>
        <strain evidence="10">RM18021</strain>
    </source>
</reference>
<evidence type="ECO:0000256" key="2">
    <source>
        <dbReference type="ARBA" id="ARBA00022448"/>
    </source>
</evidence>
<protein>
    <submittedName>
        <fullName evidence="9">Nitrate/sulfonate/bicarbonate ABC transporter, permease protein</fullName>
    </submittedName>
</protein>
<dbReference type="InterPro" id="IPR035906">
    <property type="entry name" value="MetI-like_sf"/>
</dbReference>
<accession>A0A1S6U808</accession>
<dbReference type="GO" id="GO:0005886">
    <property type="term" value="C:plasma membrane"/>
    <property type="evidence" value="ECO:0007669"/>
    <property type="project" value="UniProtKB-SubCell"/>
</dbReference>
<evidence type="ECO:0000256" key="5">
    <source>
        <dbReference type="ARBA" id="ARBA00022989"/>
    </source>
</evidence>
<comment type="similarity">
    <text evidence="7">Belongs to the binding-protein-dependent transport system permease family.</text>
</comment>
<dbReference type="InterPro" id="IPR000515">
    <property type="entry name" value="MetI-like"/>
</dbReference>
<evidence type="ECO:0000259" key="8">
    <source>
        <dbReference type="PROSITE" id="PS50928"/>
    </source>
</evidence>
<feature type="transmembrane region" description="Helical" evidence="7">
    <location>
        <begin position="95"/>
        <end position="120"/>
    </location>
</feature>
<feature type="domain" description="ABC transmembrane type-1" evidence="8">
    <location>
        <begin position="60"/>
        <end position="244"/>
    </location>
</feature>
<keyword evidence="2 7" id="KW-0813">Transport</keyword>
<name>A0A1S6U808_9BACT</name>
<feature type="transmembrane region" description="Helical" evidence="7">
    <location>
        <begin position="189"/>
        <end position="210"/>
    </location>
</feature>
<dbReference type="PANTHER" id="PTHR30151:SF20">
    <property type="entry name" value="ABC TRANSPORTER PERMEASE PROTEIN HI_0355-RELATED"/>
    <property type="match status" value="1"/>
</dbReference>
<evidence type="ECO:0000256" key="1">
    <source>
        <dbReference type="ARBA" id="ARBA00004651"/>
    </source>
</evidence>
<evidence type="ECO:0000256" key="4">
    <source>
        <dbReference type="ARBA" id="ARBA00022692"/>
    </source>
</evidence>
<dbReference type="SUPFAM" id="SSF161098">
    <property type="entry name" value="MetI-like"/>
    <property type="match status" value="1"/>
</dbReference>
<evidence type="ECO:0000256" key="7">
    <source>
        <dbReference type="RuleBase" id="RU363032"/>
    </source>
</evidence>